<evidence type="ECO:0000256" key="1">
    <source>
        <dbReference type="SAM" id="MobiDB-lite"/>
    </source>
</evidence>
<keyword evidence="2" id="KW-1133">Transmembrane helix</keyword>
<reference evidence="3" key="3">
    <citation type="journal article" date="2017" name="Nature">
        <title>Genome sequence of the progenitor of the wheat D genome Aegilops tauschii.</title>
        <authorList>
            <person name="Luo M.C."/>
            <person name="Gu Y.Q."/>
            <person name="Puiu D."/>
            <person name="Wang H."/>
            <person name="Twardziok S.O."/>
            <person name="Deal K.R."/>
            <person name="Huo N."/>
            <person name="Zhu T."/>
            <person name="Wang L."/>
            <person name="Wang Y."/>
            <person name="McGuire P.E."/>
            <person name="Liu S."/>
            <person name="Long H."/>
            <person name="Ramasamy R.K."/>
            <person name="Rodriguez J.C."/>
            <person name="Van S.L."/>
            <person name="Yuan L."/>
            <person name="Wang Z."/>
            <person name="Xia Z."/>
            <person name="Xiao L."/>
            <person name="Anderson O.D."/>
            <person name="Ouyang S."/>
            <person name="Liang Y."/>
            <person name="Zimin A.V."/>
            <person name="Pertea G."/>
            <person name="Qi P."/>
            <person name="Bennetzen J.L."/>
            <person name="Dai X."/>
            <person name="Dawson M.W."/>
            <person name="Muller H.G."/>
            <person name="Kugler K."/>
            <person name="Rivarola-Duarte L."/>
            <person name="Spannagl M."/>
            <person name="Mayer K.F.X."/>
            <person name="Lu F.H."/>
            <person name="Bevan M.W."/>
            <person name="Leroy P."/>
            <person name="Li P."/>
            <person name="You F.M."/>
            <person name="Sun Q."/>
            <person name="Liu Z."/>
            <person name="Lyons E."/>
            <person name="Wicker T."/>
            <person name="Salzberg S.L."/>
            <person name="Devos K.M."/>
            <person name="Dvorak J."/>
        </authorList>
    </citation>
    <scope>NUCLEOTIDE SEQUENCE [LARGE SCALE GENOMIC DNA]</scope>
    <source>
        <strain evidence="3">cv. AL8/78</strain>
    </source>
</reference>
<sequence length="270" mass="29537">AREPHSSSPRGTVKSLIPDHKPPLAPPPTSRCSLLSPAGRCTAPSSSNPPAAPHHPSPTSSNPLLHQVAPSHLVTKNPGVIVVLGTGQIPAKSRLNLCRKLLSAVAEHCSMPSRFSNDAPASYCLSTSAPTQPCSPPSPRTPCCRRRRFPTIGTNRHWWFLSTSEGQTFTVHIQETRSDKKGDGFRYEVIKNFKPSSSNGGSYRSWSMELINHARPPAILEALSRRSSMGRSIIFWLLAVGTPLIVSPPELYTTFLFLFRFFQISSLLLP</sequence>
<dbReference type="EnsemblPlants" id="AET5Gv20736900.38">
    <property type="protein sequence ID" value="AET5Gv20736900.38"/>
    <property type="gene ID" value="AET5Gv20736900"/>
</dbReference>
<dbReference type="Proteomes" id="UP000015105">
    <property type="component" value="Chromosome 5D"/>
</dbReference>
<evidence type="ECO:0000313" key="3">
    <source>
        <dbReference type="EnsemblPlants" id="AET5Gv20736900.38"/>
    </source>
</evidence>
<feature type="transmembrane region" description="Helical" evidence="2">
    <location>
        <begin position="229"/>
        <end position="246"/>
    </location>
</feature>
<proteinExistence type="predicted"/>
<reference evidence="3" key="5">
    <citation type="journal article" date="2021" name="G3 (Bethesda)">
        <title>Aegilops tauschii genome assembly Aet v5.0 features greater sequence contiguity and improved annotation.</title>
        <authorList>
            <person name="Wang L."/>
            <person name="Zhu T."/>
            <person name="Rodriguez J.C."/>
            <person name="Deal K.R."/>
            <person name="Dubcovsky J."/>
            <person name="McGuire P.E."/>
            <person name="Lux T."/>
            <person name="Spannagl M."/>
            <person name="Mayer K.F.X."/>
            <person name="Baldrich P."/>
            <person name="Meyers B.C."/>
            <person name="Huo N."/>
            <person name="Gu Y.Q."/>
            <person name="Zhou H."/>
            <person name="Devos K.M."/>
            <person name="Bennetzen J.L."/>
            <person name="Unver T."/>
            <person name="Budak H."/>
            <person name="Gulick P.J."/>
            <person name="Galiba G."/>
            <person name="Kalapos B."/>
            <person name="Nelson D.R."/>
            <person name="Li P."/>
            <person name="You F.M."/>
            <person name="Luo M.C."/>
            <person name="Dvorak J."/>
        </authorList>
    </citation>
    <scope>NUCLEOTIDE SEQUENCE [LARGE SCALE GENOMIC DNA]</scope>
    <source>
        <strain evidence="3">cv. AL8/78</strain>
    </source>
</reference>
<dbReference type="Gramene" id="AET5Gv20736900.38">
    <property type="protein sequence ID" value="AET5Gv20736900.38"/>
    <property type="gene ID" value="AET5Gv20736900"/>
</dbReference>
<keyword evidence="4" id="KW-1185">Reference proteome</keyword>
<reference evidence="4" key="1">
    <citation type="journal article" date="2014" name="Science">
        <title>Ancient hybridizations among the ancestral genomes of bread wheat.</title>
        <authorList>
            <consortium name="International Wheat Genome Sequencing Consortium,"/>
            <person name="Marcussen T."/>
            <person name="Sandve S.R."/>
            <person name="Heier L."/>
            <person name="Spannagl M."/>
            <person name="Pfeifer M."/>
            <person name="Jakobsen K.S."/>
            <person name="Wulff B.B."/>
            <person name="Steuernagel B."/>
            <person name="Mayer K.F."/>
            <person name="Olsen O.A."/>
        </authorList>
    </citation>
    <scope>NUCLEOTIDE SEQUENCE [LARGE SCALE GENOMIC DNA]</scope>
    <source>
        <strain evidence="4">cv. AL8/78</strain>
    </source>
</reference>
<dbReference type="AlphaFoldDB" id="A0A453LEN9"/>
<evidence type="ECO:0000313" key="4">
    <source>
        <dbReference type="Proteomes" id="UP000015105"/>
    </source>
</evidence>
<feature type="region of interest" description="Disordered" evidence="1">
    <location>
        <begin position="1"/>
        <end position="65"/>
    </location>
</feature>
<evidence type="ECO:0000256" key="2">
    <source>
        <dbReference type="SAM" id="Phobius"/>
    </source>
</evidence>
<accession>A0A453LEN9</accession>
<feature type="compositionally biased region" description="Polar residues" evidence="1">
    <location>
        <begin position="1"/>
        <end position="10"/>
    </location>
</feature>
<name>A0A453LEN9_AEGTS</name>
<keyword evidence="2" id="KW-0812">Transmembrane</keyword>
<organism evidence="3 4">
    <name type="scientific">Aegilops tauschii subsp. strangulata</name>
    <name type="common">Goatgrass</name>
    <dbReference type="NCBI Taxonomy" id="200361"/>
    <lineage>
        <taxon>Eukaryota</taxon>
        <taxon>Viridiplantae</taxon>
        <taxon>Streptophyta</taxon>
        <taxon>Embryophyta</taxon>
        <taxon>Tracheophyta</taxon>
        <taxon>Spermatophyta</taxon>
        <taxon>Magnoliopsida</taxon>
        <taxon>Liliopsida</taxon>
        <taxon>Poales</taxon>
        <taxon>Poaceae</taxon>
        <taxon>BOP clade</taxon>
        <taxon>Pooideae</taxon>
        <taxon>Triticodae</taxon>
        <taxon>Triticeae</taxon>
        <taxon>Triticinae</taxon>
        <taxon>Aegilops</taxon>
    </lineage>
</organism>
<keyword evidence="2" id="KW-0472">Membrane</keyword>
<protein>
    <submittedName>
        <fullName evidence="3">Uncharacterized protein</fullName>
    </submittedName>
</protein>
<reference evidence="3" key="4">
    <citation type="submission" date="2019-03" db="UniProtKB">
        <authorList>
            <consortium name="EnsemblPlants"/>
        </authorList>
    </citation>
    <scope>IDENTIFICATION</scope>
</reference>
<reference evidence="4" key="2">
    <citation type="journal article" date="2017" name="Nat. Plants">
        <title>The Aegilops tauschii genome reveals multiple impacts of transposons.</title>
        <authorList>
            <person name="Zhao G."/>
            <person name="Zou C."/>
            <person name="Li K."/>
            <person name="Wang K."/>
            <person name="Li T."/>
            <person name="Gao L."/>
            <person name="Zhang X."/>
            <person name="Wang H."/>
            <person name="Yang Z."/>
            <person name="Liu X."/>
            <person name="Jiang W."/>
            <person name="Mao L."/>
            <person name="Kong X."/>
            <person name="Jiao Y."/>
            <person name="Jia J."/>
        </authorList>
    </citation>
    <scope>NUCLEOTIDE SEQUENCE [LARGE SCALE GENOMIC DNA]</scope>
    <source>
        <strain evidence="4">cv. AL8/78</strain>
    </source>
</reference>